<gene>
    <name evidence="1" type="ORF">LCL61_06895</name>
</gene>
<evidence type="ECO:0000313" key="1">
    <source>
        <dbReference type="EMBL" id="WYW15279.1"/>
    </source>
</evidence>
<name>A0ACD5B7Q1_9PSEU</name>
<keyword evidence="2" id="KW-1185">Reference proteome</keyword>
<dbReference type="Proteomes" id="UP001456344">
    <property type="component" value="Chromosome"/>
</dbReference>
<dbReference type="EMBL" id="CP150484">
    <property type="protein sequence ID" value="WYW15279.1"/>
    <property type="molecule type" value="Genomic_DNA"/>
</dbReference>
<reference evidence="1" key="1">
    <citation type="submission" date="2023-10" db="EMBL/GenBank/DDBJ databases">
        <title>Whole genome sequencing of actinobacterial strain Amycolatopsis sp. (BCA-696) identifies the underlying plant growth-promoting genes.</title>
        <authorList>
            <person name="Gandham P."/>
            <person name="Vadla N."/>
            <person name="Saji A."/>
            <person name="Srinivas V."/>
            <person name="Ruperao P."/>
            <person name="Selvanayagam S."/>
            <person name="Saxena R.K."/>
            <person name="Rathore A."/>
            <person name="Gopalakrishnan S."/>
            <person name="Thakur V."/>
        </authorList>
    </citation>
    <scope>NUCLEOTIDE SEQUENCE</scope>
    <source>
        <strain evidence="1">BCA-696</strain>
    </source>
</reference>
<evidence type="ECO:0000313" key="2">
    <source>
        <dbReference type="Proteomes" id="UP001456344"/>
    </source>
</evidence>
<protein>
    <submittedName>
        <fullName evidence="1">Uncharacterized protein</fullName>
    </submittedName>
</protein>
<proteinExistence type="predicted"/>
<sequence length="146" mass="15382">MGVLFDYFAAPDNDAAAATIDLVGGPAEASLPTVQLKGVDPFVQLGTLESLLTGADYETVIDREIAPVAMAGDGVRLVVPLTEELSAALSDADEARLREVAEPWSRTEEFDGQADPADLAAVLTGLAEVARTATTRGDRLYCWVCV</sequence>
<organism evidence="1 2">
    <name type="scientific">Amycolatopsis coloradensis</name>
    <dbReference type="NCBI Taxonomy" id="76021"/>
    <lineage>
        <taxon>Bacteria</taxon>
        <taxon>Bacillati</taxon>
        <taxon>Actinomycetota</taxon>
        <taxon>Actinomycetes</taxon>
        <taxon>Pseudonocardiales</taxon>
        <taxon>Pseudonocardiaceae</taxon>
        <taxon>Amycolatopsis</taxon>
    </lineage>
</organism>
<accession>A0ACD5B7Q1</accession>